<dbReference type="Proteomes" id="UP001055172">
    <property type="component" value="Unassembled WGS sequence"/>
</dbReference>
<dbReference type="GO" id="GO:0008236">
    <property type="term" value="F:serine-type peptidase activity"/>
    <property type="evidence" value="ECO:0007669"/>
    <property type="project" value="InterPro"/>
</dbReference>
<gene>
    <name evidence="6" type="ORF">ColLi_06923</name>
</gene>
<evidence type="ECO:0000259" key="5">
    <source>
        <dbReference type="Pfam" id="PF07859"/>
    </source>
</evidence>
<dbReference type="InterPro" id="IPR013094">
    <property type="entry name" value="AB_hydrolase_3"/>
</dbReference>
<dbReference type="InterPro" id="IPR001375">
    <property type="entry name" value="Peptidase_S9_cat"/>
</dbReference>
<name>A0AA37LST2_9PEZI</name>
<dbReference type="InterPro" id="IPR036736">
    <property type="entry name" value="ACP-like_sf"/>
</dbReference>
<dbReference type="EMBL" id="BPPX01000013">
    <property type="protein sequence ID" value="GJC84085.1"/>
    <property type="molecule type" value="Genomic_DNA"/>
</dbReference>
<dbReference type="AlphaFoldDB" id="A0AA37LST2"/>
<dbReference type="GO" id="GO:0006508">
    <property type="term" value="P:proteolysis"/>
    <property type="evidence" value="ECO:0007669"/>
    <property type="project" value="InterPro"/>
</dbReference>
<feature type="domain" description="Peptidase S9 prolyl oligopeptidase catalytic" evidence="3">
    <location>
        <begin position="408"/>
        <end position="470"/>
    </location>
</feature>
<comment type="caution">
    <text evidence="6">The sequence shown here is derived from an EMBL/GenBank/DDBJ whole genome shotgun (WGS) entry which is preliminary data.</text>
</comment>
<keyword evidence="7" id="KW-1185">Reference proteome</keyword>
<organism evidence="6 7">
    <name type="scientific">Colletotrichum liriopes</name>
    <dbReference type="NCBI Taxonomy" id="708192"/>
    <lineage>
        <taxon>Eukaryota</taxon>
        <taxon>Fungi</taxon>
        <taxon>Dikarya</taxon>
        <taxon>Ascomycota</taxon>
        <taxon>Pezizomycotina</taxon>
        <taxon>Sordariomycetes</taxon>
        <taxon>Hypocreomycetidae</taxon>
        <taxon>Glomerellales</taxon>
        <taxon>Glomerellaceae</taxon>
        <taxon>Colletotrichum</taxon>
        <taxon>Colletotrichum spaethianum species complex</taxon>
    </lineage>
</organism>
<evidence type="ECO:0000313" key="7">
    <source>
        <dbReference type="Proteomes" id="UP001055172"/>
    </source>
</evidence>
<dbReference type="InterPro" id="IPR050300">
    <property type="entry name" value="GDXG_lipolytic_enzyme"/>
</dbReference>
<evidence type="ECO:0000256" key="2">
    <source>
        <dbReference type="SAM" id="MobiDB-lite"/>
    </source>
</evidence>
<dbReference type="InterPro" id="IPR009081">
    <property type="entry name" value="PP-bd_ACP"/>
</dbReference>
<dbReference type="PANTHER" id="PTHR48081">
    <property type="entry name" value="AB HYDROLASE SUPERFAMILY PROTEIN C4A8.06C"/>
    <property type="match status" value="1"/>
</dbReference>
<evidence type="ECO:0000256" key="1">
    <source>
        <dbReference type="ARBA" id="ARBA00022801"/>
    </source>
</evidence>
<dbReference type="Pfam" id="PF07859">
    <property type="entry name" value="Abhydrolase_3"/>
    <property type="match status" value="1"/>
</dbReference>
<feature type="domain" description="Alpha/beta hydrolase fold-3" evidence="5">
    <location>
        <begin position="201"/>
        <end position="286"/>
    </location>
</feature>
<dbReference type="SUPFAM" id="SSF47336">
    <property type="entry name" value="ACP-like"/>
    <property type="match status" value="1"/>
</dbReference>
<evidence type="ECO:0000259" key="4">
    <source>
        <dbReference type="Pfam" id="PF00550"/>
    </source>
</evidence>
<evidence type="ECO:0000259" key="3">
    <source>
        <dbReference type="Pfam" id="PF00326"/>
    </source>
</evidence>
<feature type="domain" description="Carrier" evidence="4">
    <location>
        <begin position="54"/>
        <end position="116"/>
    </location>
</feature>
<keyword evidence="1" id="KW-0378">Hydrolase</keyword>
<dbReference type="Pfam" id="PF00326">
    <property type="entry name" value="Peptidase_S9"/>
    <property type="match status" value="1"/>
</dbReference>
<dbReference type="Gene3D" id="1.10.1200.10">
    <property type="entry name" value="ACP-like"/>
    <property type="match status" value="1"/>
</dbReference>
<feature type="region of interest" description="Disordered" evidence="2">
    <location>
        <begin position="24"/>
        <end position="48"/>
    </location>
</feature>
<dbReference type="SUPFAM" id="SSF53474">
    <property type="entry name" value="alpha/beta-Hydrolases"/>
    <property type="match status" value="1"/>
</dbReference>
<sequence length="497" mass="52963">MATTAVLQIPTASASVPVHLTPSLSPVPAPSPAQPAEELKEETKASSLDTTLPVRQIVARYTGAVAEDMPLDSTMTELGIDSLAIVEFADEVEKLFKKQFPTDDLSNMSLQALMDACGSGSTGGAPVPAGASTPSRVIDHDAEGTVTSEASDESFGFIDKAETVAVKDVDGVSVEVDVYVPKAQGSKLLGVALLDGGFLPVNMNYRLCPEVSLVDGPMADVLDVYRWVLDELPAFASKKGLSIDSKSVVAVGWSSGGHLAMALEWMSRAAGLPALKAVLSFYPPVAWASGGMDANLDVVFSEPATNSNPAIHPQSPRNNLSEQAKNDLKLLIQESTRFPRTHFNEVLKHGFATHYSSLKWVREDDMRSQLIGAALVPGHCLPLLMRGFPASMEDADLEACLQPVETARLEAICPLTQAQKGLYRTPTFIIHGIDDDIVPLSSSEEFCSALRAAGVSCQLLAVPGAGHAFDYGLKYGDNDWNAIIDPGFKFLSHRASL</sequence>
<dbReference type="Pfam" id="PF00550">
    <property type="entry name" value="PP-binding"/>
    <property type="match status" value="1"/>
</dbReference>
<protein>
    <submittedName>
        <fullName evidence="6">Non-reducing polyketide synthase andM</fullName>
    </submittedName>
</protein>
<accession>A0AA37LST2</accession>
<reference evidence="6 7" key="1">
    <citation type="submission" date="2021-07" db="EMBL/GenBank/DDBJ databases">
        <title>Genome data of Colletotrichum spaethianum.</title>
        <authorList>
            <person name="Utami Y.D."/>
            <person name="Hiruma K."/>
        </authorList>
    </citation>
    <scope>NUCLEOTIDE SEQUENCE [LARGE SCALE GENOMIC DNA]</scope>
    <source>
        <strain evidence="6 7">MAFF 242679</strain>
    </source>
</reference>
<evidence type="ECO:0000313" key="6">
    <source>
        <dbReference type="EMBL" id="GJC84085.1"/>
    </source>
</evidence>
<dbReference type="InterPro" id="IPR029058">
    <property type="entry name" value="AB_hydrolase_fold"/>
</dbReference>
<proteinExistence type="predicted"/>
<dbReference type="Gene3D" id="3.40.50.1820">
    <property type="entry name" value="alpha/beta hydrolase"/>
    <property type="match status" value="2"/>
</dbReference>